<gene>
    <name evidence="3" type="ORF">I6N95_02380</name>
</gene>
<evidence type="ECO:0000256" key="2">
    <source>
        <dbReference type="PIRSR" id="PIRSR613078-2"/>
    </source>
</evidence>
<accession>A0A940P7F6</accession>
<dbReference type="Pfam" id="PF00300">
    <property type="entry name" value="His_Phos_1"/>
    <property type="match status" value="1"/>
</dbReference>
<dbReference type="InterPro" id="IPR029033">
    <property type="entry name" value="His_PPase_superfam"/>
</dbReference>
<name>A0A940P7F6_9ENTE</name>
<dbReference type="PANTHER" id="PTHR48100:SF1">
    <property type="entry name" value="HISTIDINE PHOSPHATASE FAMILY PROTEIN-RELATED"/>
    <property type="match status" value="1"/>
</dbReference>
<dbReference type="PANTHER" id="PTHR48100">
    <property type="entry name" value="BROAD-SPECIFICITY PHOSPHATASE YOR283W-RELATED"/>
    <property type="match status" value="1"/>
</dbReference>
<organism evidence="3 4">
    <name type="scientific">Vagococcus allomyrinae</name>
    <dbReference type="NCBI Taxonomy" id="2794353"/>
    <lineage>
        <taxon>Bacteria</taxon>
        <taxon>Bacillati</taxon>
        <taxon>Bacillota</taxon>
        <taxon>Bacilli</taxon>
        <taxon>Lactobacillales</taxon>
        <taxon>Enterococcaceae</taxon>
        <taxon>Vagococcus</taxon>
    </lineage>
</organism>
<feature type="active site" description="Proton donor/acceptor" evidence="1">
    <location>
        <position position="84"/>
    </location>
</feature>
<dbReference type="Gene3D" id="3.40.50.1240">
    <property type="entry name" value="Phosphoglycerate mutase-like"/>
    <property type="match status" value="1"/>
</dbReference>
<keyword evidence="4" id="KW-1185">Reference proteome</keyword>
<reference evidence="3" key="1">
    <citation type="submission" date="2020-12" db="EMBL/GenBank/DDBJ databases">
        <title>Vagococcus allomyrinae sp. nov. and Enterococcus lavae sp. nov., isolated from the larvae of Allomyrina dichotoma.</title>
        <authorList>
            <person name="Lee S.D."/>
        </authorList>
    </citation>
    <scope>NUCLEOTIDE SEQUENCE</scope>
    <source>
        <strain evidence="3">BWB3-3</strain>
    </source>
</reference>
<dbReference type="EMBL" id="JAEEGA010000001">
    <property type="protein sequence ID" value="MBP1039849.1"/>
    <property type="molecule type" value="Genomic_DNA"/>
</dbReference>
<dbReference type="InterPro" id="IPR013078">
    <property type="entry name" value="His_Pase_superF_clade-1"/>
</dbReference>
<dbReference type="GO" id="GO:0005737">
    <property type="term" value="C:cytoplasm"/>
    <property type="evidence" value="ECO:0007669"/>
    <property type="project" value="TreeGrafter"/>
</dbReference>
<dbReference type="AlphaFoldDB" id="A0A940P7F6"/>
<dbReference type="SMART" id="SM00855">
    <property type="entry name" value="PGAM"/>
    <property type="match status" value="1"/>
</dbReference>
<evidence type="ECO:0000313" key="3">
    <source>
        <dbReference type="EMBL" id="MBP1039849.1"/>
    </source>
</evidence>
<proteinExistence type="predicted"/>
<dbReference type="Proteomes" id="UP000674938">
    <property type="component" value="Unassembled WGS sequence"/>
</dbReference>
<dbReference type="RefSeq" id="WP_209524732.1">
    <property type="nucleotide sequence ID" value="NZ_JAEEGA010000001.1"/>
</dbReference>
<feature type="binding site" evidence="2">
    <location>
        <position position="58"/>
    </location>
    <ligand>
        <name>substrate</name>
    </ligand>
</feature>
<feature type="binding site" evidence="2">
    <location>
        <begin position="7"/>
        <end position="14"/>
    </location>
    <ligand>
        <name>substrate</name>
    </ligand>
</feature>
<dbReference type="GO" id="GO:0016791">
    <property type="term" value="F:phosphatase activity"/>
    <property type="evidence" value="ECO:0007669"/>
    <property type="project" value="TreeGrafter"/>
</dbReference>
<evidence type="ECO:0000256" key="1">
    <source>
        <dbReference type="PIRSR" id="PIRSR613078-1"/>
    </source>
</evidence>
<feature type="active site" description="Tele-phosphohistidine intermediate" evidence="1">
    <location>
        <position position="8"/>
    </location>
</feature>
<protein>
    <submittedName>
        <fullName evidence="3">Histidine phosphatase family protein</fullName>
    </submittedName>
</protein>
<dbReference type="CDD" id="cd07067">
    <property type="entry name" value="HP_PGM_like"/>
    <property type="match status" value="1"/>
</dbReference>
<dbReference type="SUPFAM" id="SSF53254">
    <property type="entry name" value="Phosphoglycerate mutase-like"/>
    <property type="match status" value="1"/>
</dbReference>
<comment type="caution">
    <text evidence="3">The sequence shown here is derived from an EMBL/GenBank/DDBJ whole genome shotgun (WGS) entry which is preliminary data.</text>
</comment>
<dbReference type="InterPro" id="IPR050275">
    <property type="entry name" value="PGM_Phosphatase"/>
</dbReference>
<sequence length="209" mass="23033">MELYFTRHGRTEWNQALRFQGRDGDSPLLPESYLEIEKLGKHLAAIPFTRIYASPQKRAKTTAIGIREHLNVPTDIIYSDDLREIGMGELEGASIMEARRTHGEALDALRYAPNNYDPAAFGGETYEAMLTRGKGAILKAIAKEQGPILFVSHGATLTGCIQTLAGASIADARKMGGLGNNTLSILTLNQTKEFPFTLKLWNDDSHLSK</sequence>
<evidence type="ECO:0000313" key="4">
    <source>
        <dbReference type="Proteomes" id="UP000674938"/>
    </source>
</evidence>